<dbReference type="Proteomes" id="UP001056635">
    <property type="component" value="Chromosome"/>
</dbReference>
<comment type="catalytic activity">
    <reaction evidence="6">
        <text>2'-deoxycytidine + H2O + H(+) = 2'-deoxyuridine + NH4(+)</text>
        <dbReference type="Rhea" id="RHEA:13433"/>
        <dbReference type="ChEBI" id="CHEBI:15377"/>
        <dbReference type="ChEBI" id="CHEBI:15378"/>
        <dbReference type="ChEBI" id="CHEBI:15698"/>
        <dbReference type="ChEBI" id="CHEBI:16450"/>
        <dbReference type="ChEBI" id="CHEBI:28938"/>
        <dbReference type="EC" id="3.5.4.5"/>
    </reaction>
</comment>
<proteinExistence type="inferred from homology"/>
<dbReference type="HAMAP" id="MF_01558">
    <property type="entry name" value="Cyt_deam"/>
    <property type="match status" value="1"/>
</dbReference>
<name>A0ABY4R6N0_9GAMM</name>
<dbReference type="InterPro" id="IPR020797">
    <property type="entry name" value="Cytidine_deaminase_bacteria"/>
</dbReference>
<keyword evidence="9" id="KW-1185">Reference proteome</keyword>
<evidence type="ECO:0000256" key="6">
    <source>
        <dbReference type="HAMAP-Rule" id="MF_01558"/>
    </source>
</evidence>
<dbReference type="PROSITE" id="PS51747">
    <property type="entry name" value="CYT_DCMP_DEAMINASES_2"/>
    <property type="match status" value="2"/>
</dbReference>
<dbReference type="InterPro" id="IPR016192">
    <property type="entry name" value="APOBEC/CMP_deaminase_Zn-bd"/>
</dbReference>
<dbReference type="InterPro" id="IPR013171">
    <property type="entry name" value="Cyd/dCyd_deaminase_Zn-bd"/>
</dbReference>
<feature type="domain" description="CMP/dCMP-type deaminase" evidence="7">
    <location>
        <begin position="48"/>
        <end position="168"/>
    </location>
</feature>
<sequence length="296" mass="31436">MHPRFRPAFADLAADLQAALLPILDAEDFAAFFTPDQVNDLCQQSGMDADALALALLPLAAACAVTPLSRFDVGAVARGISGHWYFGANMEFSGATMQQTVHAEQSAVTHAWLRGERGLQTITVNYTPCGHCRQFMNELNSGTALRISLPDRPVATLADYLPDSFGPRDLHISTLVMDEVDHGFALSGDTLTQAAIAAANRSHAPYSQAHSGVALESASGAIYHGGYIENAAFNPSLPPLQAALILLNMHGESCQQITRAVLAEHPDARLQQQPATAATLQALGCAALHTVTLQKA</sequence>
<feature type="binding site" evidence="6">
    <location>
        <position position="102"/>
    </location>
    <ligand>
        <name>Zn(2+)</name>
        <dbReference type="ChEBI" id="CHEBI:29105"/>
        <note>catalytic</note>
    </ligand>
</feature>
<feature type="binding site" evidence="6">
    <location>
        <position position="129"/>
    </location>
    <ligand>
        <name>Zn(2+)</name>
        <dbReference type="ChEBI" id="CHEBI:29105"/>
        <note>catalytic</note>
    </ligand>
</feature>
<evidence type="ECO:0000256" key="3">
    <source>
        <dbReference type="ARBA" id="ARBA00022723"/>
    </source>
</evidence>
<dbReference type="InterPro" id="IPR050202">
    <property type="entry name" value="Cyt/Deoxycyt_deaminase"/>
</dbReference>
<evidence type="ECO:0000313" key="9">
    <source>
        <dbReference type="Proteomes" id="UP001056635"/>
    </source>
</evidence>
<dbReference type="PANTHER" id="PTHR11644:SF2">
    <property type="entry name" value="CYTIDINE DEAMINASE"/>
    <property type="match status" value="1"/>
</dbReference>
<comment type="function">
    <text evidence="6">This enzyme scavenges exogenous and endogenous cytidine and 2'-deoxycytidine for UMP synthesis.</text>
</comment>
<comment type="subunit">
    <text evidence="2 6">Homodimer.</text>
</comment>
<gene>
    <name evidence="6 8" type="primary">cdd</name>
    <name evidence="8" type="ORF">K6958_13415</name>
</gene>
<evidence type="ECO:0000259" key="7">
    <source>
        <dbReference type="PROSITE" id="PS51747"/>
    </source>
</evidence>
<organism evidence="8 9">
    <name type="scientific">Mixta hanseatica</name>
    <dbReference type="NCBI Taxonomy" id="2872648"/>
    <lineage>
        <taxon>Bacteria</taxon>
        <taxon>Pseudomonadati</taxon>
        <taxon>Pseudomonadota</taxon>
        <taxon>Gammaproteobacteria</taxon>
        <taxon>Enterobacterales</taxon>
        <taxon>Erwiniaceae</taxon>
        <taxon>Mixta</taxon>
    </lineage>
</organism>
<feature type="domain" description="CMP/dCMP-type deaminase" evidence="7">
    <location>
        <begin position="186"/>
        <end position="296"/>
    </location>
</feature>
<dbReference type="PROSITE" id="PS00903">
    <property type="entry name" value="CYT_DCMP_DEAMINASES_1"/>
    <property type="match status" value="1"/>
</dbReference>
<dbReference type="InterPro" id="IPR016193">
    <property type="entry name" value="Cytidine_deaminase-like"/>
</dbReference>
<dbReference type="EC" id="3.5.4.5" evidence="6"/>
<dbReference type="NCBIfam" id="TIGR01355">
    <property type="entry name" value="cyt_deam_dimer"/>
    <property type="match status" value="1"/>
</dbReference>
<dbReference type="Pfam" id="PF08211">
    <property type="entry name" value="dCMP_cyt_deam_2"/>
    <property type="match status" value="1"/>
</dbReference>
<comment type="similarity">
    <text evidence="1 6">Belongs to the cytidine and deoxycytidylate deaminase family.</text>
</comment>
<dbReference type="CDD" id="cd01283">
    <property type="entry name" value="cytidine_deaminase"/>
    <property type="match status" value="2"/>
</dbReference>
<feature type="binding site" evidence="6">
    <location>
        <begin position="89"/>
        <end position="91"/>
    </location>
    <ligand>
        <name>substrate</name>
    </ligand>
</feature>
<comment type="cofactor">
    <cofactor evidence="6">
        <name>Zn(2+)</name>
        <dbReference type="ChEBI" id="CHEBI:29105"/>
    </cofactor>
    <text evidence="6">Binds 1 zinc ion.</text>
</comment>
<dbReference type="EMBL" id="CP082904">
    <property type="protein sequence ID" value="UQY42908.1"/>
    <property type="molecule type" value="Genomic_DNA"/>
</dbReference>
<evidence type="ECO:0000256" key="1">
    <source>
        <dbReference type="ARBA" id="ARBA00006576"/>
    </source>
</evidence>
<accession>A0ABY4R6N0</accession>
<evidence type="ECO:0000256" key="2">
    <source>
        <dbReference type="ARBA" id="ARBA00011738"/>
    </source>
</evidence>
<dbReference type="InterPro" id="IPR006263">
    <property type="entry name" value="Cyt_deam_dimer"/>
</dbReference>
<keyword evidence="5 6" id="KW-0862">Zinc</keyword>
<feature type="binding site" evidence="6">
    <location>
        <position position="132"/>
    </location>
    <ligand>
        <name>Zn(2+)</name>
        <dbReference type="ChEBI" id="CHEBI:29105"/>
        <note>catalytic</note>
    </ligand>
</feature>
<dbReference type="RefSeq" id="WP_249891565.1">
    <property type="nucleotide sequence ID" value="NZ_CP082904.1"/>
</dbReference>
<reference evidence="8" key="1">
    <citation type="submission" date="2021-09" db="EMBL/GenBank/DDBJ databases">
        <title>First case of bloodstream infection caused by Mixta hanseatica sp. nov., a member of the Erwiniaceae family.</title>
        <authorList>
            <person name="Both A."/>
            <person name="Huang J."/>
            <person name="Wenzel P."/>
            <person name="Aepfelbacher M."/>
            <person name="Rohde H."/>
            <person name="Christner M."/>
            <person name="Hentschke M."/>
        </authorList>
    </citation>
    <scope>NUCLEOTIDE SEQUENCE</scope>
    <source>
        <strain evidence="8">X22927</strain>
    </source>
</reference>
<dbReference type="SUPFAM" id="SSF53927">
    <property type="entry name" value="Cytidine deaminase-like"/>
    <property type="match status" value="2"/>
</dbReference>
<protein>
    <recommendedName>
        <fullName evidence="6">Cytidine deaminase</fullName>
        <ecNumber evidence="6">3.5.4.5</ecNumber>
    </recommendedName>
    <alternativeName>
        <fullName evidence="6">Cytidine aminohydrolase</fullName>
        <shortName evidence="6">CDA</shortName>
    </alternativeName>
</protein>
<evidence type="ECO:0000256" key="4">
    <source>
        <dbReference type="ARBA" id="ARBA00022801"/>
    </source>
</evidence>
<dbReference type="Pfam" id="PF00383">
    <property type="entry name" value="dCMP_cyt_deam_1"/>
    <property type="match status" value="1"/>
</dbReference>
<dbReference type="InterPro" id="IPR002125">
    <property type="entry name" value="CMP_dCMP_dom"/>
</dbReference>
<keyword evidence="3 6" id="KW-0479">Metal-binding</keyword>
<feature type="active site" description="Proton donor" evidence="6">
    <location>
        <position position="104"/>
    </location>
</feature>
<comment type="catalytic activity">
    <reaction evidence="6">
        <text>cytidine + H2O + H(+) = uridine + NH4(+)</text>
        <dbReference type="Rhea" id="RHEA:16069"/>
        <dbReference type="ChEBI" id="CHEBI:15377"/>
        <dbReference type="ChEBI" id="CHEBI:15378"/>
        <dbReference type="ChEBI" id="CHEBI:16704"/>
        <dbReference type="ChEBI" id="CHEBI:17562"/>
        <dbReference type="ChEBI" id="CHEBI:28938"/>
        <dbReference type="EC" id="3.5.4.5"/>
    </reaction>
</comment>
<dbReference type="GO" id="GO:0004126">
    <property type="term" value="F:cytidine deaminase activity"/>
    <property type="evidence" value="ECO:0007669"/>
    <property type="project" value="UniProtKB-EC"/>
</dbReference>
<dbReference type="PANTHER" id="PTHR11644">
    <property type="entry name" value="CYTIDINE DEAMINASE"/>
    <property type="match status" value="1"/>
</dbReference>
<evidence type="ECO:0000256" key="5">
    <source>
        <dbReference type="ARBA" id="ARBA00022833"/>
    </source>
</evidence>
<evidence type="ECO:0000313" key="8">
    <source>
        <dbReference type="EMBL" id="UQY42908.1"/>
    </source>
</evidence>
<dbReference type="NCBIfam" id="NF006537">
    <property type="entry name" value="PRK09027.1"/>
    <property type="match status" value="1"/>
</dbReference>
<dbReference type="Gene3D" id="3.40.140.10">
    <property type="entry name" value="Cytidine Deaminase, domain 2"/>
    <property type="match status" value="2"/>
</dbReference>
<keyword evidence="4 6" id="KW-0378">Hydrolase</keyword>
<dbReference type="PIRSF" id="PIRSF006334">
    <property type="entry name" value="Cdd_plus_pseudo"/>
    <property type="match status" value="1"/>
</dbReference>